<dbReference type="AlphaFoldDB" id="A0ABD5NBD9"/>
<dbReference type="InterPro" id="IPR020017">
    <property type="entry name" value="XapX_domain"/>
</dbReference>
<proteinExistence type="predicted"/>
<keyword evidence="2" id="KW-1185">Reference proteome</keyword>
<reference evidence="1 2" key="1">
    <citation type="journal article" date="2019" name="Int. J. Syst. Evol. Microbiol.">
        <title>The Global Catalogue of Microorganisms (GCM) 10K type strain sequencing project: providing services to taxonomists for standard genome sequencing and annotation.</title>
        <authorList>
            <consortium name="The Broad Institute Genomics Platform"/>
            <consortium name="The Broad Institute Genome Sequencing Center for Infectious Disease"/>
            <person name="Wu L."/>
            <person name="Ma J."/>
        </authorList>
    </citation>
    <scope>NUCLEOTIDE SEQUENCE [LARGE SCALE GENOMIC DNA]</scope>
    <source>
        <strain evidence="1 2">CGMCC 1.12562</strain>
    </source>
</reference>
<dbReference type="EMBL" id="JBHRWN010000002">
    <property type="protein sequence ID" value="MFC3476610.1"/>
    <property type="molecule type" value="Genomic_DNA"/>
</dbReference>
<dbReference type="Proteomes" id="UP001595660">
    <property type="component" value="Unassembled WGS sequence"/>
</dbReference>
<evidence type="ECO:0000313" key="2">
    <source>
        <dbReference type="Proteomes" id="UP001595660"/>
    </source>
</evidence>
<dbReference type="RefSeq" id="WP_232572242.1">
    <property type="nucleotide sequence ID" value="NZ_CP089466.1"/>
</dbReference>
<organism evidence="1 2">
    <name type="scientific">Halobacterium litoreum</name>
    <dbReference type="NCBI Taxonomy" id="2039234"/>
    <lineage>
        <taxon>Archaea</taxon>
        <taxon>Methanobacteriati</taxon>
        <taxon>Methanobacteriota</taxon>
        <taxon>Stenosarchaea group</taxon>
        <taxon>Halobacteria</taxon>
        <taxon>Halobacteriales</taxon>
        <taxon>Halobacteriaceae</taxon>
        <taxon>Halobacterium</taxon>
    </lineage>
</organism>
<dbReference type="GeneID" id="69117476"/>
<accession>A0ABD5NBD9</accession>
<name>A0ABD5NBD9_9EURY</name>
<sequence>MNPVFVVLATLAGLTVGAFFAFLRIPVPAPPSLAGVMGIVGVWLGYRLVHHFDAGFDVVEALGL</sequence>
<protein>
    <submittedName>
        <fullName evidence="1">XapX domain-containing protein</fullName>
    </submittedName>
</protein>
<gene>
    <name evidence="1" type="ORF">ACFOKC_02620</name>
</gene>
<dbReference type="NCBIfam" id="TIGR03510">
    <property type="entry name" value="XapX"/>
    <property type="match status" value="1"/>
</dbReference>
<evidence type="ECO:0000313" key="1">
    <source>
        <dbReference type="EMBL" id="MFC3476610.1"/>
    </source>
</evidence>
<comment type="caution">
    <text evidence="1">The sequence shown here is derived from an EMBL/GenBank/DDBJ whole genome shotgun (WGS) entry which is preliminary data.</text>
</comment>